<dbReference type="SMART" id="SM00898">
    <property type="entry name" value="Fapy_DNA_glyco"/>
    <property type="match status" value="1"/>
</dbReference>
<dbReference type="SUPFAM" id="SSF46946">
    <property type="entry name" value="S13-like H2TH domain"/>
    <property type="match status" value="1"/>
</dbReference>
<dbReference type="Pfam" id="PF01149">
    <property type="entry name" value="Fapy_DNA_glyco"/>
    <property type="match status" value="1"/>
</dbReference>
<evidence type="ECO:0000256" key="4">
    <source>
        <dbReference type="ARBA" id="ARBA00022763"/>
    </source>
</evidence>
<dbReference type="InterPro" id="IPR015886">
    <property type="entry name" value="H2TH_FPG"/>
</dbReference>
<dbReference type="SUPFAM" id="SSF57716">
    <property type="entry name" value="Glucocorticoid receptor-like (DNA-binding domain)"/>
    <property type="match status" value="1"/>
</dbReference>
<keyword evidence="4" id="KW-0227">DNA damage</keyword>
<dbReference type="GO" id="GO:0003684">
    <property type="term" value="F:damaged DNA binding"/>
    <property type="evidence" value="ECO:0007669"/>
    <property type="project" value="InterPro"/>
</dbReference>
<dbReference type="SUPFAM" id="SSF81624">
    <property type="entry name" value="N-terminal domain of MutM-like DNA repair proteins"/>
    <property type="match status" value="1"/>
</dbReference>
<evidence type="ECO:0000256" key="7">
    <source>
        <dbReference type="ARBA" id="ARBA00022833"/>
    </source>
</evidence>
<keyword evidence="12" id="KW-0326">Glycosidase</keyword>
<dbReference type="PANTHER" id="PTHR22993">
    <property type="entry name" value="FORMAMIDOPYRIMIDINE-DNA GLYCOSYLASE"/>
    <property type="match status" value="1"/>
</dbReference>
<dbReference type="Pfam" id="PF06831">
    <property type="entry name" value="H2TH"/>
    <property type="match status" value="1"/>
</dbReference>
<dbReference type="GO" id="GO:0016829">
    <property type="term" value="F:lyase activity"/>
    <property type="evidence" value="ECO:0007669"/>
    <property type="project" value="UniProtKB-KW"/>
</dbReference>
<evidence type="ECO:0000256" key="14">
    <source>
        <dbReference type="SAM" id="MobiDB-lite"/>
    </source>
</evidence>
<evidence type="ECO:0000256" key="5">
    <source>
        <dbReference type="ARBA" id="ARBA00022771"/>
    </source>
</evidence>
<dbReference type="Gene3D" id="3.20.190.10">
    <property type="entry name" value="MutM-like, N-terminal"/>
    <property type="match status" value="1"/>
</dbReference>
<evidence type="ECO:0000256" key="8">
    <source>
        <dbReference type="ARBA" id="ARBA00023125"/>
    </source>
</evidence>
<dbReference type="GO" id="GO:0008270">
    <property type="term" value="F:zinc ion binding"/>
    <property type="evidence" value="ECO:0007669"/>
    <property type="project" value="UniProtKB-KW"/>
</dbReference>
<dbReference type="Proteomes" id="UP000225108">
    <property type="component" value="Unassembled WGS sequence"/>
</dbReference>
<dbReference type="PANTHER" id="PTHR22993:SF9">
    <property type="entry name" value="FORMAMIDOPYRIMIDINE-DNA GLYCOSYLASE"/>
    <property type="match status" value="1"/>
</dbReference>
<keyword evidence="8" id="KW-0238">DNA-binding</keyword>
<comment type="similarity">
    <text evidence="2">Belongs to the FPG family.</text>
</comment>
<dbReference type="GO" id="GO:0006284">
    <property type="term" value="P:base-excision repair"/>
    <property type="evidence" value="ECO:0007669"/>
    <property type="project" value="InterPro"/>
</dbReference>
<evidence type="ECO:0000313" key="18">
    <source>
        <dbReference type="Proteomes" id="UP000225108"/>
    </source>
</evidence>
<name>A0A2G3PNL8_WILMA</name>
<evidence type="ECO:0000313" key="17">
    <source>
        <dbReference type="EMBL" id="PHV67437.1"/>
    </source>
</evidence>
<comment type="caution">
    <text evidence="17">The sequence shown here is derived from an EMBL/GenBank/DDBJ whole genome shotgun (WGS) entry which is preliminary data.</text>
</comment>
<keyword evidence="7" id="KW-0862">Zinc</keyword>
<dbReference type="InterPro" id="IPR012319">
    <property type="entry name" value="FPG_cat"/>
</dbReference>
<evidence type="ECO:0000256" key="1">
    <source>
        <dbReference type="ARBA" id="ARBA00001668"/>
    </source>
</evidence>
<keyword evidence="9" id="KW-0234">DNA repair</keyword>
<dbReference type="SMART" id="SM01232">
    <property type="entry name" value="H2TH"/>
    <property type="match status" value="1"/>
</dbReference>
<feature type="region of interest" description="Disordered" evidence="14">
    <location>
        <begin position="91"/>
        <end position="111"/>
    </location>
</feature>
<dbReference type="InterPro" id="IPR035937">
    <property type="entry name" value="FPG_N"/>
</dbReference>
<dbReference type="GO" id="GO:0003906">
    <property type="term" value="F:DNA-(apurinic or apyrimidinic site) endonuclease activity"/>
    <property type="evidence" value="ECO:0007669"/>
    <property type="project" value="InterPro"/>
</dbReference>
<gene>
    <name evidence="17" type="ORF">CSW57_06915</name>
</gene>
<keyword evidence="6" id="KW-0378">Hydrolase</keyword>
<evidence type="ECO:0000256" key="2">
    <source>
        <dbReference type="ARBA" id="ARBA00009409"/>
    </source>
</evidence>
<evidence type="ECO:0000256" key="10">
    <source>
        <dbReference type="ARBA" id="ARBA00023239"/>
    </source>
</evidence>
<feature type="domain" description="FPG-type" evidence="15">
    <location>
        <begin position="238"/>
        <end position="272"/>
    </location>
</feature>
<organism evidence="17 18">
    <name type="scientific">Williamsia marianensis</name>
    <dbReference type="NCBI Taxonomy" id="85044"/>
    <lineage>
        <taxon>Bacteria</taxon>
        <taxon>Bacillati</taxon>
        <taxon>Actinomycetota</taxon>
        <taxon>Actinomycetes</taxon>
        <taxon>Mycobacteriales</taxon>
        <taxon>Nocardiaceae</taxon>
        <taxon>Williamsia</taxon>
    </lineage>
</organism>
<evidence type="ECO:0000256" key="12">
    <source>
        <dbReference type="ARBA" id="ARBA00023295"/>
    </source>
</evidence>
<evidence type="ECO:0000256" key="11">
    <source>
        <dbReference type="ARBA" id="ARBA00023268"/>
    </source>
</evidence>
<dbReference type="InterPro" id="IPR000214">
    <property type="entry name" value="Znf_DNA_glyclase/AP_lyase"/>
</dbReference>
<dbReference type="Gene3D" id="1.10.8.50">
    <property type="match status" value="1"/>
</dbReference>
<proteinExistence type="inferred from homology"/>
<dbReference type="GO" id="GO:0008534">
    <property type="term" value="F:oxidized purine nucleobase lesion DNA N-glycosylase activity"/>
    <property type="evidence" value="ECO:0007669"/>
    <property type="project" value="UniProtKB-EC"/>
</dbReference>
<dbReference type="AlphaFoldDB" id="A0A2G3PNL8"/>
<keyword evidence="11" id="KW-0511">Multifunctional enzyme</keyword>
<feature type="domain" description="Formamidopyrimidine-DNA glycosylase catalytic" evidence="16">
    <location>
        <begin position="2"/>
        <end position="137"/>
    </location>
</feature>
<evidence type="ECO:0000256" key="9">
    <source>
        <dbReference type="ARBA" id="ARBA00023204"/>
    </source>
</evidence>
<evidence type="ECO:0000259" key="16">
    <source>
        <dbReference type="PROSITE" id="PS51068"/>
    </source>
</evidence>
<keyword evidence="10" id="KW-0456">Lyase</keyword>
<reference evidence="17 18" key="1">
    <citation type="submission" date="2017-10" db="EMBL/GenBank/DDBJ databases">
        <title>The draft genome sequence of Williamsia sp. BULT 1.1 isolated from the semi-arid grassland soils from South Africa.</title>
        <authorList>
            <person name="Kabwe M.H."/>
            <person name="Govender N."/>
            <person name="Mutseka Lunga P."/>
            <person name="Vikram S."/>
            <person name="Makhalanyane T.P."/>
        </authorList>
    </citation>
    <scope>NUCLEOTIDE SEQUENCE [LARGE SCALE GENOMIC DNA]</scope>
    <source>
        <strain evidence="17 18">BULT 1.1</strain>
    </source>
</reference>
<dbReference type="RefSeq" id="WP_099382137.1">
    <property type="nucleotide sequence ID" value="NZ_PEBD01000005.1"/>
</dbReference>
<protein>
    <submittedName>
        <fullName evidence="17">Formamidopyrimidine-DNA glycosylase</fullName>
    </submittedName>
</protein>
<dbReference type="InterPro" id="IPR010979">
    <property type="entry name" value="Ribosomal_uS13-like_H2TH"/>
</dbReference>
<evidence type="ECO:0000256" key="6">
    <source>
        <dbReference type="ARBA" id="ARBA00022801"/>
    </source>
</evidence>
<evidence type="ECO:0000259" key="15">
    <source>
        <dbReference type="PROSITE" id="PS51066"/>
    </source>
</evidence>
<evidence type="ECO:0000256" key="3">
    <source>
        <dbReference type="ARBA" id="ARBA00022723"/>
    </source>
</evidence>
<comment type="catalytic activity">
    <reaction evidence="1">
        <text>Hydrolysis of DNA containing ring-opened 7-methylguanine residues, releasing 2,6-diamino-4-hydroxy-5-(N-methyl)formamidopyrimidine.</text>
        <dbReference type="EC" id="3.2.2.23"/>
    </reaction>
</comment>
<keyword evidence="5 13" id="KW-0863">Zinc-finger</keyword>
<evidence type="ECO:0000256" key="13">
    <source>
        <dbReference type="PROSITE-ProRule" id="PRU00391"/>
    </source>
</evidence>
<accession>A0A2G3PNL8</accession>
<keyword evidence="3" id="KW-0479">Metal-binding</keyword>
<sequence length="272" mass="29641">MPELPEVENARQVVEKALNRVIVDIDDTDTFECRPHRPGEIAGALKGGKLTDARRRGKAMWCETTIADGSAGPTLGIHLGMGGRIIVTAPDGDQTSRYGGGDPHVGERDTDKPEWTRFAMTFEDGGQLRLFDKRRLGRVRLEPDIDALGPDAAEISREDFRLRIGSSGAPLKARLLDQAAIAGVGNLLADEVLWQSAQSPARRCKTLTTDDLDELRVVLRRAIRSAIKKGGVHTGEVIPYRKSGAMCPRCGAPMSRGTVGGRTTWWCSKEQS</sequence>
<dbReference type="PROSITE" id="PS51066">
    <property type="entry name" value="ZF_FPG_2"/>
    <property type="match status" value="1"/>
</dbReference>
<dbReference type="EMBL" id="PEBD01000005">
    <property type="protein sequence ID" value="PHV67437.1"/>
    <property type="molecule type" value="Genomic_DNA"/>
</dbReference>
<dbReference type="PROSITE" id="PS51068">
    <property type="entry name" value="FPG_CAT"/>
    <property type="match status" value="1"/>
</dbReference>